<reference evidence="1" key="1">
    <citation type="journal article" date="2021" name="Proc. Natl. Acad. Sci. U.S.A.">
        <title>A Catalog of Tens of Thousands of Viruses from Human Metagenomes Reveals Hidden Associations with Chronic Diseases.</title>
        <authorList>
            <person name="Tisza M.J."/>
            <person name="Buck C.B."/>
        </authorList>
    </citation>
    <scope>NUCLEOTIDE SEQUENCE</scope>
    <source>
        <strain evidence="1">Ctu2j3</strain>
    </source>
</reference>
<organism evidence="1">
    <name type="scientific">Myoviridae sp. ctu2j3</name>
    <dbReference type="NCBI Taxonomy" id="2825197"/>
    <lineage>
        <taxon>Viruses</taxon>
        <taxon>Duplodnaviria</taxon>
        <taxon>Heunggongvirae</taxon>
        <taxon>Uroviricota</taxon>
        <taxon>Caudoviricetes</taxon>
    </lineage>
</organism>
<name>A0A8S5UIS8_9CAUD</name>
<protein>
    <submittedName>
        <fullName evidence="1">Uncharacterized protein</fullName>
    </submittedName>
</protein>
<dbReference type="EMBL" id="BK016090">
    <property type="protein sequence ID" value="DAF94352.1"/>
    <property type="molecule type" value="Genomic_DNA"/>
</dbReference>
<evidence type="ECO:0000313" key="1">
    <source>
        <dbReference type="EMBL" id="DAF94383.1"/>
    </source>
</evidence>
<dbReference type="EMBL" id="BK016090">
    <property type="protein sequence ID" value="DAF94383.1"/>
    <property type="molecule type" value="Genomic_DNA"/>
</dbReference>
<sequence>MRLNDTELLNELISRIQSLDVKHEPKGDNNIKQFKIVIDIGSDLPRSFQPKAREILEDFAIVSRRERGYK</sequence>
<proteinExistence type="predicted"/>
<accession>A0A8S5UIS8</accession>